<keyword evidence="4" id="KW-1185">Reference proteome</keyword>
<organism evidence="3 4">
    <name type="scientific">Muricoccus pecuniae</name>
    <dbReference type="NCBI Taxonomy" id="693023"/>
    <lineage>
        <taxon>Bacteria</taxon>
        <taxon>Pseudomonadati</taxon>
        <taxon>Pseudomonadota</taxon>
        <taxon>Alphaproteobacteria</taxon>
        <taxon>Acetobacterales</taxon>
        <taxon>Roseomonadaceae</taxon>
        <taxon>Muricoccus</taxon>
    </lineage>
</organism>
<sequence length="289" mass="30380">MRAAPAGSRAVSAVPHSAGISPPRHPVPAGACDAHLHVLDGRFPGSAPVSGMTLADYRLLQRRLGTSRAVLVQAKHHGTDPAALLDALAQLGPDGRGIAVLSLDAPDAEFRRLDAAGVRGLRLSLWNPLDAPLALADLAPMAARVAALGWHLQLHLTAAQILDAAGVLADLPCPVVFDHMARLPPGEGPGHPAFAVVARLLQAGRAWVKLSGAYLNTRTGPPYPEAGRTARAFIAEAPERLVWGSDWPHVTEAHKPDDAQLLDLLAEWAGPRLADRILVDNPAALYGFA</sequence>
<accession>A0A840Y664</accession>
<dbReference type="Gene3D" id="3.20.20.140">
    <property type="entry name" value="Metal-dependent hydrolases"/>
    <property type="match status" value="1"/>
</dbReference>
<dbReference type="AlphaFoldDB" id="A0A840Y664"/>
<proteinExistence type="predicted"/>
<keyword evidence="3" id="KW-0378">Hydrolase</keyword>
<evidence type="ECO:0000313" key="3">
    <source>
        <dbReference type="EMBL" id="MBB5695646.1"/>
    </source>
</evidence>
<dbReference type="EMBL" id="JACIJD010000020">
    <property type="protein sequence ID" value="MBB5695646.1"/>
    <property type="molecule type" value="Genomic_DNA"/>
</dbReference>
<evidence type="ECO:0000259" key="2">
    <source>
        <dbReference type="Pfam" id="PF04909"/>
    </source>
</evidence>
<feature type="domain" description="Amidohydrolase-related" evidence="2">
    <location>
        <begin position="32"/>
        <end position="288"/>
    </location>
</feature>
<evidence type="ECO:0000313" key="4">
    <source>
        <dbReference type="Proteomes" id="UP000580654"/>
    </source>
</evidence>
<reference evidence="3 4" key="1">
    <citation type="submission" date="2020-08" db="EMBL/GenBank/DDBJ databases">
        <title>Genomic Encyclopedia of Type Strains, Phase IV (KMG-IV): sequencing the most valuable type-strain genomes for metagenomic binning, comparative biology and taxonomic classification.</title>
        <authorList>
            <person name="Goeker M."/>
        </authorList>
    </citation>
    <scope>NUCLEOTIDE SEQUENCE [LARGE SCALE GENOMIC DNA]</scope>
    <source>
        <strain evidence="3 4">DSM 25622</strain>
    </source>
</reference>
<dbReference type="InterPro" id="IPR032466">
    <property type="entry name" value="Metal_Hydrolase"/>
</dbReference>
<dbReference type="PANTHER" id="PTHR35563">
    <property type="entry name" value="BARREL METAL-DEPENDENT HYDROLASE, PUTATIVE (AFU_ORTHOLOGUE AFUA_1G16240)-RELATED"/>
    <property type="match status" value="1"/>
</dbReference>
<gene>
    <name evidence="3" type="ORF">FHS87_003707</name>
</gene>
<feature type="region of interest" description="Disordered" evidence="1">
    <location>
        <begin position="1"/>
        <end position="23"/>
    </location>
</feature>
<dbReference type="InterPro" id="IPR052358">
    <property type="entry name" value="Aro_Compnd_Degr_Hydrolases"/>
</dbReference>
<name>A0A840Y664_9PROT</name>
<dbReference type="InterPro" id="IPR006680">
    <property type="entry name" value="Amidohydro-rel"/>
</dbReference>
<dbReference type="SUPFAM" id="SSF51556">
    <property type="entry name" value="Metallo-dependent hydrolases"/>
    <property type="match status" value="1"/>
</dbReference>
<dbReference type="Pfam" id="PF04909">
    <property type="entry name" value="Amidohydro_2"/>
    <property type="match status" value="1"/>
</dbReference>
<dbReference type="GO" id="GO:0016787">
    <property type="term" value="F:hydrolase activity"/>
    <property type="evidence" value="ECO:0007669"/>
    <property type="project" value="UniProtKB-KW"/>
</dbReference>
<protein>
    <submittedName>
        <fullName evidence="3">Putative TIM-barrel fold metal-dependent hydrolase</fullName>
    </submittedName>
</protein>
<comment type="caution">
    <text evidence="3">The sequence shown here is derived from an EMBL/GenBank/DDBJ whole genome shotgun (WGS) entry which is preliminary data.</text>
</comment>
<evidence type="ECO:0000256" key="1">
    <source>
        <dbReference type="SAM" id="MobiDB-lite"/>
    </source>
</evidence>
<dbReference type="Proteomes" id="UP000580654">
    <property type="component" value="Unassembled WGS sequence"/>
</dbReference>
<dbReference type="PANTHER" id="PTHR35563:SF2">
    <property type="entry name" value="BARREL METAL-DEPENDENT HYDROLASE, PUTATIVE (AFU_ORTHOLOGUE AFUA_1G16240)-RELATED"/>
    <property type="match status" value="1"/>
</dbReference>
<dbReference type="RefSeq" id="WP_184520832.1">
    <property type="nucleotide sequence ID" value="NZ_JACIJD010000020.1"/>
</dbReference>